<evidence type="ECO:0000256" key="6">
    <source>
        <dbReference type="ARBA" id="ARBA00023065"/>
    </source>
</evidence>
<keyword evidence="6" id="KW-0406">Ion transport</keyword>
<keyword evidence="2" id="KW-0813">Transport</keyword>
<feature type="transmembrane region" description="Helical" evidence="8">
    <location>
        <begin position="70"/>
        <end position="95"/>
    </location>
</feature>
<evidence type="ECO:0000313" key="10">
    <source>
        <dbReference type="Proteomes" id="UP000664332"/>
    </source>
</evidence>
<dbReference type="GO" id="GO:0030001">
    <property type="term" value="P:metal ion transport"/>
    <property type="evidence" value="ECO:0007669"/>
    <property type="project" value="UniProtKB-ARBA"/>
</dbReference>
<dbReference type="Proteomes" id="UP000664332">
    <property type="component" value="Unassembled WGS sequence"/>
</dbReference>
<feature type="transmembrane region" description="Helical" evidence="8">
    <location>
        <begin position="6"/>
        <end position="27"/>
    </location>
</feature>
<evidence type="ECO:0000256" key="7">
    <source>
        <dbReference type="ARBA" id="ARBA00023136"/>
    </source>
</evidence>
<dbReference type="Pfam" id="PF02386">
    <property type="entry name" value="TrkH"/>
    <property type="match status" value="1"/>
</dbReference>
<evidence type="ECO:0000256" key="8">
    <source>
        <dbReference type="SAM" id="Phobius"/>
    </source>
</evidence>
<feature type="transmembrane region" description="Helical" evidence="8">
    <location>
        <begin position="229"/>
        <end position="252"/>
    </location>
</feature>
<keyword evidence="5 8" id="KW-1133">Transmembrane helix</keyword>
<proteinExistence type="predicted"/>
<sequence length="448" mass="46978">MQPKPAQLVAGAFFAMIVIGTVVLALPVSRPAGDGGADLVTAVFTATSATCLTGLIVVDTATYWSHFGQFVIMALIQLGGLGIITLSTLASWIIAGRIGVKSRLNTAAEGRGGVHLGDVKTLLVATLSFTMFIEAVIGFLLVWRFHYGYGYDWPAAIWEGVFHSISAFNNAGFSLRSDSLVPYAGDVGMLAPISAAIVVGGLGYPVLLELSLRVRRRTQNIKHLPQLSLTARFTLIGTVVLLVVGFVGFAVMEWNGALAGQSTPVKILSAAFQSVTTRTAGFNTVDFGQMHPTSLLLTDVLMIIGGGSGGTAGGMKITTIAVLVAVLVAEIRSDESVFVSGRRIQNRVVRQAMAVTTMALVLVGAAIAALMLIAPYIPTSQLAFEAISALATVGLSTGITSILPTSAKLIITLLMYAGRIGPITMVAALAARQQSRLYSFPVERPLIG</sequence>
<evidence type="ECO:0000256" key="2">
    <source>
        <dbReference type="ARBA" id="ARBA00022448"/>
    </source>
</evidence>
<feature type="transmembrane region" description="Helical" evidence="8">
    <location>
        <begin position="121"/>
        <end position="143"/>
    </location>
</feature>
<accession>A0A939IYF1</accession>
<protein>
    <submittedName>
        <fullName evidence="9">TrkH family potassium uptake protein</fullName>
    </submittedName>
</protein>
<dbReference type="InterPro" id="IPR003445">
    <property type="entry name" value="Cat_transpt"/>
</dbReference>
<dbReference type="GO" id="GO:0008324">
    <property type="term" value="F:monoatomic cation transmembrane transporter activity"/>
    <property type="evidence" value="ECO:0007669"/>
    <property type="project" value="InterPro"/>
</dbReference>
<evidence type="ECO:0000256" key="5">
    <source>
        <dbReference type="ARBA" id="ARBA00022989"/>
    </source>
</evidence>
<dbReference type="GO" id="GO:0005886">
    <property type="term" value="C:plasma membrane"/>
    <property type="evidence" value="ECO:0007669"/>
    <property type="project" value="UniProtKB-SubCell"/>
</dbReference>
<keyword evidence="10" id="KW-1185">Reference proteome</keyword>
<keyword evidence="4 8" id="KW-0812">Transmembrane</keyword>
<dbReference type="RefSeq" id="WP_207279756.1">
    <property type="nucleotide sequence ID" value="NZ_JAFLEQ010000017.1"/>
</dbReference>
<organism evidence="9 10">
    <name type="scientific">Corynebacterium mendelii</name>
    <dbReference type="NCBI Taxonomy" id="2765362"/>
    <lineage>
        <taxon>Bacteria</taxon>
        <taxon>Bacillati</taxon>
        <taxon>Actinomycetota</taxon>
        <taxon>Actinomycetes</taxon>
        <taxon>Mycobacteriales</taxon>
        <taxon>Corynebacteriaceae</taxon>
        <taxon>Corynebacterium</taxon>
    </lineage>
</organism>
<name>A0A939IYF1_9CORY</name>
<dbReference type="EMBL" id="JAFLEQ010000017">
    <property type="protein sequence ID" value="MBN9645053.1"/>
    <property type="molecule type" value="Genomic_DNA"/>
</dbReference>
<dbReference type="AlphaFoldDB" id="A0A939IYF1"/>
<dbReference type="PANTHER" id="PTHR32024">
    <property type="entry name" value="TRK SYSTEM POTASSIUM UPTAKE PROTEIN TRKG-RELATED"/>
    <property type="match status" value="1"/>
</dbReference>
<feature type="transmembrane region" description="Helical" evidence="8">
    <location>
        <begin position="300"/>
        <end position="331"/>
    </location>
</feature>
<evidence type="ECO:0000256" key="1">
    <source>
        <dbReference type="ARBA" id="ARBA00004651"/>
    </source>
</evidence>
<evidence type="ECO:0000256" key="4">
    <source>
        <dbReference type="ARBA" id="ARBA00022692"/>
    </source>
</evidence>
<feature type="transmembrane region" description="Helical" evidence="8">
    <location>
        <begin position="189"/>
        <end position="208"/>
    </location>
</feature>
<comment type="subcellular location">
    <subcellularLocation>
        <location evidence="1">Cell membrane</location>
        <topology evidence="1">Multi-pass membrane protein</topology>
    </subcellularLocation>
</comment>
<keyword evidence="3" id="KW-1003">Cell membrane</keyword>
<feature type="transmembrane region" description="Helical" evidence="8">
    <location>
        <begin position="39"/>
        <end position="58"/>
    </location>
</feature>
<evidence type="ECO:0000313" key="9">
    <source>
        <dbReference type="EMBL" id="MBN9645053.1"/>
    </source>
</evidence>
<keyword evidence="7 8" id="KW-0472">Membrane</keyword>
<dbReference type="PANTHER" id="PTHR32024:SF1">
    <property type="entry name" value="KTR SYSTEM POTASSIUM UPTAKE PROTEIN B"/>
    <property type="match status" value="1"/>
</dbReference>
<feature type="transmembrane region" description="Helical" evidence="8">
    <location>
        <begin position="410"/>
        <end position="431"/>
    </location>
</feature>
<reference evidence="9" key="1">
    <citation type="submission" date="2021-03" db="EMBL/GenBank/DDBJ databases">
        <authorList>
            <person name="Sun Q."/>
        </authorList>
    </citation>
    <scope>NUCLEOTIDE SEQUENCE</scope>
    <source>
        <strain evidence="9">CCM 8862</strain>
    </source>
</reference>
<feature type="transmembrane region" description="Helical" evidence="8">
    <location>
        <begin position="352"/>
        <end position="377"/>
    </location>
</feature>
<evidence type="ECO:0000256" key="3">
    <source>
        <dbReference type="ARBA" id="ARBA00022475"/>
    </source>
</evidence>
<comment type="caution">
    <text evidence="9">The sequence shown here is derived from an EMBL/GenBank/DDBJ whole genome shotgun (WGS) entry which is preliminary data.</text>
</comment>
<gene>
    <name evidence="9" type="ORF">JZY06_10605</name>
</gene>